<dbReference type="EMBL" id="WTPW01000071">
    <property type="protein sequence ID" value="KAF0552136.1"/>
    <property type="molecule type" value="Genomic_DNA"/>
</dbReference>
<comment type="caution">
    <text evidence="1">The sequence shown here is derived from an EMBL/GenBank/DDBJ whole genome shotgun (WGS) entry which is preliminary data.</text>
</comment>
<reference evidence="1 2" key="1">
    <citation type="journal article" date="2019" name="Environ. Microbiol.">
        <title>At the nexus of three kingdoms: the genome of the mycorrhizal fungus Gigaspora margarita provides insights into plant, endobacterial and fungal interactions.</title>
        <authorList>
            <person name="Venice F."/>
            <person name="Ghignone S."/>
            <person name="Salvioli di Fossalunga A."/>
            <person name="Amselem J."/>
            <person name="Novero M."/>
            <person name="Xianan X."/>
            <person name="Sedzielewska Toro K."/>
            <person name="Morin E."/>
            <person name="Lipzen A."/>
            <person name="Grigoriev I.V."/>
            <person name="Henrissat B."/>
            <person name="Martin F.M."/>
            <person name="Bonfante P."/>
        </authorList>
    </citation>
    <scope>NUCLEOTIDE SEQUENCE [LARGE SCALE GENOMIC DNA]</scope>
    <source>
        <strain evidence="1 2">BEG34</strain>
    </source>
</reference>
<dbReference type="Proteomes" id="UP000439903">
    <property type="component" value="Unassembled WGS sequence"/>
</dbReference>
<evidence type="ECO:0000313" key="2">
    <source>
        <dbReference type="Proteomes" id="UP000439903"/>
    </source>
</evidence>
<dbReference type="OrthoDB" id="10429957at2759"/>
<protein>
    <submittedName>
        <fullName evidence="1">Uncharacterized protein</fullName>
    </submittedName>
</protein>
<proteinExistence type="predicted"/>
<keyword evidence="2" id="KW-1185">Reference proteome</keyword>
<dbReference type="AlphaFoldDB" id="A0A8H4B156"/>
<organism evidence="1 2">
    <name type="scientific">Gigaspora margarita</name>
    <dbReference type="NCBI Taxonomy" id="4874"/>
    <lineage>
        <taxon>Eukaryota</taxon>
        <taxon>Fungi</taxon>
        <taxon>Fungi incertae sedis</taxon>
        <taxon>Mucoromycota</taxon>
        <taxon>Glomeromycotina</taxon>
        <taxon>Glomeromycetes</taxon>
        <taxon>Diversisporales</taxon>
        <taxon>Gigasporaceae</taxon>
        <taxon>Gigaspora</taxon>
    </lineage>
</organism>
<evidence type="ECO:0000313" key="1">
    <source>
        <dbReference type="EMBL" id="KAF0552136.1"/>
    </source>
</evidence>
<name>A0A8H4B156_GIGMA</name>
<gene>
    <name evidence="1" type="ORF">F8M41_022562</name>
</gene>
<accession>A0A8H4B156</accession>
<sequence length="78" mass="9016">MFSDYLYIDRSYKPTCTFCGVEYANTSFTLKLSYTLKMTKPLCKKAECLGKLVELQEELVTTDDLKEKTSIVLKHVLH</sequence>